<evidence type="ECO:0000313" key="2">
    <source>
        <dbReference type="Proteomes" id="UP000026915"/>
    </source>
</evidence>
<dbReference type="AlphaFoldDB" id="A0A061FJQ1"/>
<dbReference type="Proteomes" id="UP000026915">
    <property type="component" value="Chromosome 8"/>
</dbReference>
<proteinExistence type="predicted"/>
<dbReference type="EMBL" id="CM001886">
    <property type="protein sequence ID" value="EOY16912.1"/>
    <property type="molecule type" value="Genomic_DNA"/>
</dbReference>
<keyword evidence="2" id="KW-1185">Reference proteome</keyword>
<gene>
    <name evidence="1" type="ORF">TCM_035932</name>
</gene>
<protein>
    <submittedName>
        <fullName evidence="1">Uncharacterized protein</fullName>
    </submittedName>
</protein>
<dbReference type="Gramene" id="EOY16912">
    <property type="protein sequence ID" value="EOY16912"/>
    <property type="gene ID" value="TCM_035932"/>
</dbReference>
<sequence length="82" mass="9388">MFENPKRYLSRVGNRNNQLVDLLPRNNIREAPLHRIPTAMAVSTMLADIGEIMWSQPHISTRGLATYIIPWPCHVHISRTVA</sequence>
<dbReference type="HOGENOM" id="CLU_2563049_0_0_1"/>
<reference evidence="1 2" key="1">
    <citation type="journal article" date="2013" name="Genome Biol.">
        <title>The genome sequence of the most widely cultivated cacao type and its use to identify candidate genes regulating pod color.</title>
        <authorList>
            <person name="Motamayor J.C."/>
            <person name="Mockaitis K."/>
            <person name="Schmutz J."/>
            <person name="Haiminen N."/>
            <person name="Iii D.L."/>
            <person name="Cornejo O."/>
            <person name="Findley S.D."/>
            <person name="Zheng P."/>
            <person name="Utro F."/>
            <person name="Royaert S."/>
            <person name="Saski C."/>
            <person name="Jenkins J."/>
            <person name="Podicheti R."/>
            <person name="Zhao M."/>
            <person name="Scheffler B.E."/>
            <person name="Stack J.C."/>
            <person name="Feltus F.A."/>
            <person name="Mustiga G.M."/>
            <person name="Amores F."/>
            <person name="Phillips W."/>
            <person name="Marelli J.P."/>
            <person name="May G.D."/>
            <person name="Shapiro H."/>
            <person name="Ma J."/>
            <person name="Bustamante C.D."/>
            <person name="Schnell R.J."/>
            <person name="Main D."/>
            <person name="Gilbert D."/>
            <person name="Parida L."/>
            <person name="Kuhn D.N."/>
        </authorList>
    </citation>
    <scope>NUCLEOTIDE SEQUENCE [LARGE SCALE GENOMIC DNA]</scope>
    <source>
        <strain evidence="2">cv. Matina 1-6</strain>
    </source>
</reference>
<evidence type="ECO:0000313" key="1">
    <source>
        <dbReference type="EMBL" id="EOY16912.1"/>
    </source>
</evidence>
<organism evidence="1 2">
    <name type="scientific">Theobroma cacao</name>
    <name type="common">Cacao</name>
    <name type="synonym">Cocoa</name>
    <dbReference type="NCBI Taxonomy" id="3641"/>
    <lineage>
        <taxon>Eukaryota</taxon>
        <taxon>Viridiplantae</taxon>
        <taxon>Streptophyta</taxon>
        <taxon>Embryophyta</taxon>
        <taxon>Tracheophyta</taxon>
        <taxon>Spermatophyta</taxon>
        <taxon>Magnoliopsida</taxon>
        <taxon>eudicotyledons</taxon>
        <taxon>Gunneridae</taxon>
        <taxon>Pentapetalae</taxon>
        <taxon>rosids</taxon>
        <taxon>malvids</taxon>
        <taxon>Malvales</taxon>
        <taxon>Malvaceae</taxon>
        <taxon>Byttnerioideae</taxon>
        <taxon>Theobroma</taxon>
    </lineage>
</organism>
<accession>A0A061FJQ1</accession>
<dbReference type="InParanoid" id="A0A061FJQ1"/>
<name>A0A061FJQ1_THECC</name>